<evidence type="ECO:0000313" key="6">
    <source>
        <dbReference type="EMBL" id="MDZ5459268.1"/>
    </source>
</evidence>
<organism evidence="6 7">
    <name type="scientific">Azohydromonas lata</name>
    <dbReference type="NCBI Taxonomy" id="45677"/>
    <lineage>
        <taxon>Bacteria</taxon>
        <taxon>Pseudomonadati</taxon>
        <taxon>Pseudomonadota</taxon>
        <taxon>Betaproteobacteria</taxon>
        <taxon>Burkholderiales</taxon>
        <taxon>Sphaerotilaceae</taxon>
        <taxon>Azohydromonas</taxon>
    </lineage>
</organism>
<dbReference type="Proteomes" id="UP001293718">
    <property type="component" value="Unassembled WGS sequence"/>
</dbReference>
<dbReference type="Pfam" id="PF13007">
    <property type="entry name" value="LZ_Tnp_IS66"/>
    <property type="match status" value="1"/>
</dbReference>
<dbReference type="Pfam" id="PF03050">
    <property type="entry name" value="DDE_Tnp_IS66"/>
    <property type="match status" value="1"/>
</dbReference>
<evidence type="ECO:0000259" key="3">
    <source>
        <dbReference type="Pfam" id="PF13005"/>
    </source>
</evidence>
<evidence type="ECO:0000259" key="5">
    <source>
        <dbReference type="Pfam" id="PF13817"/>
    </source>
</evidence>
<feature type="domain" description="Transposase IS66 zinc-finger binding" evidence="3">
    <location>
        <begin position="115"/>
        <end position="157"/>
    </location>
</feature>
<protein>
    <submittedName>
        <fullName evidence="6">IS66 family transposase</fullName>
    </submittedName>
</protein>
<dbReference type="PANTHER" id="PTHR33678:SF1">
    <property type="entry name" value="BLL1576 PROTEIN"/>
    <property type="match status" value="1"/>
</dbReference>
<keyword evidence="7" id="KW-1185">Reference proteome</keyword>
<proteinExistence type="predicted"/>
<dbReference type="InterPro" id="IPR024474">
    <property type="entry name" value="Znf_dom_IS66"/>
</dbReference>
<dbReference type="InterPro" id="IPR004291">
    <property type="entry name" value="Transposase_IS66_central"/>
</dbReference>
<reference evidence="6 7" key="1">
    <citation type="submission" date="2023-11" db="EMBL/GenBank/DDBJ databases">
        <title>Draft genome of Azohydromonas lata strain H1 (DSM1123), a polyhydroxyalkanoate producer.</title>
        <authorList>
            <person name="Traversa D."/>
            <person name="D'Addabbo P."/>
            <person name="Pazzani C."/>
            <person name="Manzari C."/>
            <person name="Chiara M."/>
            <person name="Scrascia M."/>
        </authorList>
    </citation>
    <scope>NUCLEOTIDE SEQUENCE [LARGE SCALE GENOMIC DNA]</scope>
    <source>
        <strain evidence="6 7">H1</strain>
    </source>
</reference>
<evidence type="ECO:0000313" key="7">
    <source>
        <dbReference type="Proteomes" id="UP001293718"/>
    </source>
</evidence>
<evidence type="ECO:0000259" key="4">
    <source>
        <dbReference type="Pfam" id="PF13007"/>
    </source>
</evidence>
<evidence type="ECO:0000259" key="2">
    <source>
        <dbReference type="Pfam" id="PF03050"/>
    </source>
</evidence>
<sequence length="512" mass="57436">MRQVLLELMAEVARKDELIAQRQREMDLKQSTIDKLTYEIAQLKRLRYGAKSEHFDPGQKLLFDEDIDADIAAVEAQLEALKASVPRDSEPKQKPKRAPLPAHLPRRDVYHEPEDTNCRCGCAMKRIGEDVSEKLDYTPGTFTVERHVRGKWACAHCRTLVQAPVPAQIIDKGIPTAGLLAHVAVAKHNDHLPLYRQEPIFGRAGLAIPRSTLAAWLGQCGVRLQPLVDALKAELLRCAVLHADETPVGLLAPKTGKVHKAYLWAYASGPMEPIKAVVYDFAMSRAGEHARAFLGHDDEEHKEKRWLGSLVCDDYTGYSALFRQGVTESGCMAHARRYFFDLHVANKSTLAEKALEYFGLLYDVERLIKGKSAQERLEKRRELAVPIAKALLKWLKAERARVTDGTATATAFDYSLNRWAALTRYLSDPALPIDNNHDEQQIRPWSTGRKNWLFAGTLQAGKRAAAITSLIQSAKLNGHDPYAYLKDVLTRLPTQRASEIDALLPHRWKPAG</sequence>
<accession>A0ABU5IK43</accession>
<dbReference type="InterPro" id="IPR024463">
    <property type="entry name" value="Transposase_TnpC_homeodom"/>
</dbReference>
<name>A0ABU5IK43_9BURK</name>
<dbReference type="InterPro" id="IPR052344">
    <property type="entry name" value="Transposase-related"/>
</dbReference>
<gene>
    <name evidence="6" type="ORF">SM757_22075</name>
</gene>
<dbReference type="Pfam" id="PF13817">
    <property type="entry name" value="DDE_Tnp_IS66_C"/>
    <property type="match status" value="1"/>
</dbReference>
<dbReference type="PANTHER" id="PTHR33678">
    <property type="entry name" value="BLL1576 PROTEIN"/>
    <property type="match status" value="1"/>
</dbReference>
<dbReference type="NCBIfam" id="NF033517">
    <property type="entry name" value="transpos_IS66"/>
    <property type="match status" value="1"/>
</dbReference>
<feature type="domain" description="Transposase IS66 C-terminal" evidence="5">
    <location>
        <begin position="469"/>
        <end position="506"/>
    </location>
</feature>
<feature type="region of interest" description="Disordered" evidence="1">
    <location>
        <begin position="82"/>
        <end position="104"/>
    </location>
</feature>
<feature type="domain" description="Transposase IS66 central" evidence="2">
    <location>
        <begin position="172"/>
        <end position="462"/>
    </location>
</feature>
<dbReference type="RefSeq" id="WP_322467095.1">
    <property type="nucleotide sequence ID" value="NZ_JAXOJX010000041.1"/>
</dbReference>
<dbReference type="InterPro" id="IPR039552">
    <property type="entry name" value="IS66_C"/>
</dbReference>
<comment type="caution">
    <text evidence="6">The sequence shown here is derived from an EMBL/GenBank/DDBJ whole genome shotgun (WGS) entry which is preliminary data.</text>
</comment>
<dbReference type="Pfam" id="PF13005">
    <property type="entry name" value="zf-IS66"/>
    <property type="match status" value="1"/>
</dbReference>
<evidence type="ECO:0000256" key="1">
    <source>
        <dbReference type="SAM" id="MobiDB-lite"/>
    </source>
</evidence>
<dbReference type="EMBL" id="JAXOJX010000041">
    <property type="protein sequence ID" value="MDZ5459268.1"/>
    <property type="molecule type" value="Genomic_DNA"/>
</dbReference>
<feature type="domain" description="Transposase TnpC homeodomain" evidence="4">
    <location>
        <begin position="36"/>
        <end position="109"/>
    </location>
</feature>